<proteinExistence type="predicted"/>
<name>A0A4Y8AUA0_9FLAO</name>
<feature type="transmembrane region" description="Helical" evidence="1">
    <location>
        <begin position="74"/>
        <end position="91"/>
    </location>
</feature>
<feature type="transmembrane region" description="Helical" evidence="1">
    <location>
        <begin position="6"/>
        <end position="21"/>
    </location>
</feature>
<dbReference type="Proteomes" id="UP000298517">
    <property type="component" value="Unassembled WGS sequence"/>
</dbReference>
<reference evidence="2 3" key="1">
    <citation type="journal article" date="2011" name="J. Microbiol.">
        <title>Gramella jeungdoensis sp. nov., isolated from a solar saltern in Korea.</title>
        <authorList>
            <person name="Joung Y."/>
            <person name="Kim H."/>
            <person name="Jang T."/>
            <person name="Ahn T.S."/>
            <person name="Joh K."/>
        </authorList>
    </citation>
    <scope>NUCLEOTIDE SEQUENCE [LARGE SCALE GENOMIC DNA]</scope>
    <source>
        <strain evidence="2 3">KCTC 23123</strain>
    </source>
</reference>
<feature type="transmembrane region" description="Helical" evidence="1">
    <location>
        <begin position="33"/>
        <end position="54"/>
    </location>
</feature>
<dbReference type="EMBL" id="SNQI01000002">
    <property type="protein sequence ID" value="TEW75063.1"/>
    <property type="molecule type" value="Genomic_DNA"/>
</dbReference>
<protein>
    <submittedName>
        <fullName evidence="2">Uncharacterized protein</fullName>
    </submittedName>
</protein>
<evidence type="ECO:0000313" key="3">
    <source>
        <dbReference type="Proteomes" id="UP000298517"/>
    </source>
</evidence>
<comment type="caution">
    <text evidence="2">The sequence shown here is derived from an EMBL/GenBank/DDBJ whole genome shotgun (WGS) entry which is preliminary data.</text>
</comment>
<keyword evidence="1" id="KW-0812">Transmembrane</keyword>
<accession>A0A4Y8AUA0</accession>
<keyword evidence="1" id="KW-1133">Transmembrane helix</keyword>
<keyword evidence="3" id="KW-1185">Reference proteome</keyword>
<dbReference type="OrthoDB" id="9996320at2"/>
<gene>
    <name evidence="2" type="ORF">E2488_05940</name>
</gene>
<evidence type="ECO:0000256" key="1">
    <source>
        <dbReference type="SAM" id="Phobius"/>
    </source>
</evidence>
<keyword evidence="1" id="KW-0472">Membrane</keyword>
<evidence type="ECO:0000313" key="2">
    <source>
        <dbReference type="EMBL" id="TEW75063.1"/>
    </source>
</evidence>
<organism evidence="2 3">
    <name type="scientific">Gramella jeungdoensis</name>
    <dbReference type="NCBI Taxonomy" id="708091"/>
    <lineage>
        <taxon>Bacteria</taxon>
        <taxon>Pseudomonadati</taxon>
        <taxon>Bacteroidota</taxon>
        <taxon>Flavobacteriia</taxon>
        <taxon>Flavobacteriales</taxon>
        <taxon>Flavobacteriaceae</taxon>
        <taxon>Christiangramia</taxon>
    </lineage>
</organism>
<dbReference type="RefSeq" id="WP_134247433.1">
    <property type="nucleotide sequence ID" value="NZ_SNQI01000002.1"/>
</dbReference>
<sequence>MIFISKVILIIVFFIFSNYVYEKSNWNFKKISTLQYIYAAIVAIPFGLTLMYLFYNNVFVTLEFLDTRNYWEQIVLIFGFITLFFSYRIYLQDLKFDKEKKENTIEGQSIEIQLLKKYLETIENDKKIELERMSENERARIQAFKNVQERKELTQKPKPTLEQKLEAYKKIAEWTKAQKELKKTKD</sequence>
<dbReference type="AlphaFoldDB" id="A0A4Y8AUA0"/>